<organism evidence="1 2">
    <name type="scientific">Dreissena polymorpha</name>
    <name type="common">Zebra mussel</name>
    <name type="synonym">Mytilus polymorpha</name>
    <dbReference type="NCBI Taxonomy" id="45954"/>
    <lineage>
        <taxon>Eukaryota</taxon>
        <taxon>Metazoa</taxon>
        <taxon>Spiralia</taxon>
        <taxon>Lophotrochozoa</taxon>
        <taxon>Mollusca</taxon>
        <taxon>Bivalvia</taxon>
        <taxon>Autobranchia</taxon>
        <taxon>Heteroconchia</taxon>
        <taxon>Euheterodonta</taxon>
        <taxon>Imparidentia</taxon>
        <taxon>Neoheterodontei</taxon>
        <taxon>Myida</taxon>
        <taxon>Dreissenoidea</taxon>
        <taxon>Dreissenidae</taxon>
        <taxon>Dreissena</taxon>
    </lineage>
</organism>
<proteinExistence type="predicted"/>
<sequence>MPLKCQCYTVLSYLSIEKCPQLFLFAFHVSREQNSDDWHLDVEEAVLEKCQDNHGILHIYVDRSSKEVSNMQRKVIKKQIHYNFVDQMYGILMNRMC</sequence>
<name>A0A9D4RPI5_DREPO</name>
<gene>
    <name evidence="1" type="ORF">DPMN_000463</name>
</gene>
<dbReference type="EMBL" id="JAIWYP010000001">
    <property type="protein sequence ID" value="KAH3876616.1"/>
    <property type="molecule type" value="Genomic_DNA"/>
</dbReference>
<comment type="caution">
    <text evidence="1">The sequence shown here is derived from an EMBL/GenBank/DDBJ whole genome shotgun (WGS) entry which is preliminary data.</text>
</comment>
<accession>A0A9D4RPI5</accession>
<evidence type="ECO:0000313" key="1">
    <source>
        <dbReference type="EMBL" id="KAH3876616.1"/>
    </source>
</evidence>
<protein>
    <submittedName>
        <fullName evidence="1">Uncharacterized protein</fullName>
    </submittedName>
</protein>
<dbReference type="AlphaFoldDB" id="A0A9D4RPI5"/>
<reference evidence="1" key="1">
    <citation type="journal article" date="2019" name="bioRxiv">
        <title>The Genome of the Zebra Mussel, Dreissena polymorpha: A Resource for Invasive Species Research.</title>
        <authorList>
            <person name="McCartney M.A."/>
            <person name="Auch B."/>
            <person name="Kono T."/>
            <person name="Mallez S."/>
            <person name="Zhang Y."/>
            <person name="Obille A."/>
            <person name="Becker A."/>
            <person name="Abrahante J.E."/>
            <person name="Garbe J."/>
            <person name="Badalamenti J.P."/>
            <person name="Herman A."/>
            <person name="Mangelson H."/>
            <person name="Liachko I."/>
            <person name="Sullivan S."/>
            <person name="Sone E.D."/>
            <person name="Koren S."/>
            <person name="Silverstein K.A.T."/>
            <person name="Beckman K.B."/>
            <person name="Gohl D.M."/>
        </authorList>
    </citation>
    <scope>NUCLEOTIDE SEQUENCE</scope>
    <source>
        <strain evidence="1">Duluth1</strain>
        <tissue evidence="1">Whole animal</tissue>
    </source>
</reference>
<dbReference type="Proteomes" id="UP000828390">
    <property type="component" value="Unassembled WGS sequence"/>
</dbReference>
<reference evidence="1" key="2">
    <citation type="submission" date="2020-11" db="EMBL/GenBank/DDBJ databases">
        <authorList>
            <person name="McCartney M.A."/>
            <person name="Auch B."/>
            <person name="Kono T."/>
            <person name="Mallez S."/>
            <person name="Becker A."/>
            <person name="Gohl D.M."/>
            <person name="Silverstein K.A.T."/>
            <person name="Koren S."/>
            <person name="Bechman K.B."/>
            <person name="Herman A."/>
            <person name="Abrahante J.E."/>
            <person name="Garbe J."/>
        </authorList>
    </citation>
    <scope>NUCLEOTIDE SEQUENCE</scope>
    <source>
        <strain evidence="1">Duluth1</strain>
        <tissue evidence="1">Whole animal</tissue>
    </source>
</reference>
<evidence type="ECO:0000313" key="2">
    <source>
        <dbReference type="Proteomes" id="UP000828390"/>
    </source>
</evidence>
<keyword evidence="2" id="KW-1185">Reference proteome</keyword>